<protein>
    <submittedName>
        <fullName evidence="1">Uncharacterized protein</fullName>
    </submittedName>
</protein>
<organism evidence="1">
    <name type="scientific">uncultured Caudovirales phage</name>
    <dbReference type="NCBI Taxonomy" id="2100421"/>
    <lineage>
        <taxon>Viruses</taxon>
        <taxon>Duplodnaviria</taxon>
        <taxon>Heunggongvirae</taxon>
        <taxon>Uroviricota</taxon>
        <taxon>Caudoviricetes</taxon>
        <taxon>Peduoviridae</taxon>
        <taxon>Maltschvirus</taxon>
        <taxon>Maltschvirus maltsch</taxon>
    </lineage>
</organism>
<dbReference type="EMBL" id="LR796235">
    <property type="protein sequence ID" value="CAB4129543.1"/>
    <property type="molecule type" value="Genomic_DNA"/>
</dbReference>
<reference evidence="1" key="1">
    <citation type="submission" date="2020-04" db="EMBL/GenBank/DDBJ databases">
        <authorList>
            <person name="Chiriac C."/>
            <person name="Salcher M."/>
            <person name="Ghai R."/>
            <person name="Kavagutti S V."/>
        </authorList>
    </citation>
    <scope>NUCLEOTIDE SEQUENCE</scope>
</reference>
<sequence length="206" mass="23575">MEWIIKKNATLPIFQIEIAKDGRSDFGRNQDLLNSSFYISLYDEITKKFKVSSKPCYITYSSSTVNSEETFYYLNYNLTNRETNSIGRYLVQISIQDSTGTIVLPLKEKIYISVLESFSLDYQTYFSNYVIERPCCNNQYTPEVFTCLIDIVTEIGFDLITEDGVLLVDEIDNCPPSPCDISITNESGESLISEYGAYLIEEETIC</sequence>
<gene>
    <name evidence="1" type="ORF">UFOVP117_22</name>
</gene>
<accession>A0A6J5L887</accession>
<evidence type="ECO:0000313" key="1">
    <source>
        <dbReference type="EMBL" id="CAB4129543.1"/>
    </source>
</evidence>
<name>A0A6J5L887_9CAUD</name>
<proteinExistence type="predicted"/>